<dbReference type="InterPro" id="IPR006904">
    <property type="entry name" value="DUF716"/>
</dbReference>
<proteinExistence type="inferred from homology"/>
<evidence type="ECO:0000256" key="3">
    <source>
        <dbReference type="ARBA" id="ARBA00022692"/>
    </source>
</evidence>
<evidence type="ECO:0000256" key="2">
    <source>
        <dbReference type="ARBA" id="ARBA00006948"/>
    </source>
</evidence>
<evidence type="ECO:0000256" key="6">
    <source>
        <dbReference type="SAM" id="Phobius"/>
    </source>
</evidence>
<sequence length="290" mass="31163">MGTFLGHIVPGLAFALFGLWHTLNTIRSYKLKGPSNFTSATWFPFPTIKHLELYLLLSFSLLAAVLQLLDYPLFALSFKPDNLEHATMFLHVIIYASVALAVDFSSSPNTLAGLVGALAASAFGQELFLLHFHSTDHVGLEGHYHWLLQLIATASFLASVVATGAPGSFVAAVIRSASVMFQGLWFVVMGFALWVPSLAPKGCHAVASAAARQGAVACATEEASTRAVALANLQFSWTLAGVCILTAYLSLRPGMVKPVEYRQLQPRGFDMCQGSADHPGEGIKQVHVAF</sequence>
<dbReference type="Pfam" id="PF04819">
    <property type="entry name" value="DUF716"/>
    <property type="match status" value="1"/>
</dbReference>
<dbReference type="EMBL" id="CP136894">
    <property type="protein sequence ID" value="WOL08842.1"/>
    <property type="molecule type" value="Genomic_DNA"/>
</dbReference>
<dbReference type="Proteomes" id="UP001327560">
    <property type="component" value="Chromosome 5"/>
</dbReference>
<evidence type="ECO:0008006" key="9">
    <source>
        <dbReference type="Google" id="ProtNLM"/>
    </source>
</evidence>
<protein>
    <recommendedName>
        <fullName evidence="9">Transmembrane protein 45B</fullName>
    </recommendedName>
</protein>
<feature type="transmembrane region" description="Helical" evidence="6">
    <location>
        <begin position="234"/>
        <end position="251"/>
    </location>
</feature>
<dbReference type="PANTHER" id="PTHR46285">
    <property type="entry name" value="PROTEINASE INHIBITOR I4, SERPIN (DUF716)-RELATED"/>
    <property type="match status" value="1"/>
</dbReference>
<evidence type="ECO:0000256" key="4">
    <source>
        <dbReference type="ARBA" id="ARBA00022989"/>
    </source>
</evidence>
<keyword evidence="8" id="KW-1185">Reference proteome</keyword>
<evidence type="ECO:0000256" key="5">
    <source>
        <dbReference type="ARBA" id="ARBA00023136"/>
    </source>
</evidence>
<keyword evidence="5 6" id="KW-0472">Membrane</keyword>
<keyword evidence="3 6" id="KW-0812">Transmembrane</keyword>
<accession>A0AAQ3KJ94</accession>
<feature type="transmembrane region" description="Helical" evidence="6">
    <location>
        <begin position="6"/>
        <end position="23"/>
    </location>
</feature>
<evidence type="ECO:0000256" key="1">
    <source>
        <dbReference type="ARBA" id="ARBA00004141"/>
    </source>
</evidence>
<feature type="transmembrane region" description="Helical" evidence="6">
    <location>
        <begin position="177"/>
        <end position="195"/>
    </location>
</feature>
<organism evidence="7 8">
    <name type="scientific">Canna indica</name>
    <name type="common">Indian-shot</name>
    <dbReference type="NCBI Taxonomy" id="4628"/>
    <lineage>
        <taxon>Eukaryota</taxon>
        <taxon>Viridiplantae</taxon>
        <taxon>Streptophyta</taxon>
        <taxon>Embryophyta</taxon>
        <taxon>Tracheophyta</taxon>
        <taxon>Spermatophyta</taxon>
        <taxon>Magnoliopsida</taxon>
        <taxon>Liliopsida</taxon>
        <taxon>Zingiberales</taxon>
        <taxon>Cannaceae</taxon>
        <taxon>Canna</taxon>
    </lineage>
</organism>
<gene>
    <name evidence="7" type="ORF">Cni_G17595</name>
</gene>
<feature type="transmembrane region" description="Helical" evidence="6">
    <location>
        <begin position="111"/>
        <end position="132"/>
    </location>
</feature>
<dbReference type="PANTHER" id="PTHR46285:SF13">
    <property type="entry name" value="OS02G0167775 PROTEIN"/>
    <property type="match status" value="1"/>
</dbReference>
<feature type="transmembrane region" description="Helical" evidence="6">
    <location>
        <begin position="144"/>
        <end position="165"/>
    </location>
</feature>
<reference evidence="7 8" key="1">
    <citation type="submission" date="2023-10" db="EMBL/GenBank/DDBJ databases">
        <title>Chromosome-scale genome assembly provides insights into flower coloration mechanisms of Canna indica.</title>
        <authorList>
            <person name="Li C."/>
        </authorList>
    </citation>
    <scope>NUCLEOTIDE SEQUENCE [LARGE SCALE GENOMIC DNA]</scope>
    <source>
        <tissue evidence="7">Flower</tissue>
    </source>
</reference>
<keyword evidence="4 6" id="KW-1133">Transmembrane helix</keyword>
<comment type="subcellular location">
    <subcellularLocation>
        <location evidence="1">Membrane</location>
        <topology evidence="1">Multi-pass membrane protein</topology>
    </subcellularLocation>
</comment>
<comment type="similarity">
    <text evidence="2">Belongs to the TMEM45 family.</text>
</comment>
<evidence type="ECO:0000313" key="8">
    <source>
        <dbReference type="Proteomes" id="UP001327560"/>
    </source>
</evidence>
<dbReference type="GO" id="GO:0016020">
    <property type="term" value="C:membrane"/>
    <property type="evidence" value="ECO:0007669"/>
    <property type="project" value="UniProtKB-SubCell"/>
</dbReference>
<name>A0AAQ3KJ94_9LILI</name>
<feature type="transmembrane region" description="Helical" evidence="6">
    <location>
        <begin position="86"/>
        <end position="104"/>
    </location>
</feature>
<feature type="transmembrane region" description="Helical" evidence="6">
    <location>
        <begin position="53"/>
        <end position="74"/>
    </location>
</feature>
<evidence type="ECO:0000313" key="7">
    <source>
        <dbReference type="EMBL" id="WOL08842.1"/>
    </source>
</evidence>
<dbReference type="AlphaFoldDB" id="A0AAQ3KJ94"/>